<dbReference type="InterPro" id="IPR011993">
    <property type="entry name" value="PH-like_dom_sf"/>
</dbReference>
<organism evidence="6 7">
    <name type="scientific">Phialemonium atrogriseum</name>
    <dbReference type="NCBI Taxonomy" id="1093897"/>
    <lineage>
        <taxon>Eukaryota</taxon>
        <taxon>Fungi</taxon>
        <taxon>Dikarya</taxon>
        <taxon>Ascomycota</taxon>
        <taxon>Pezizomycotina</taxon>
        <taxon>Sordariomycetes</taxon>
        <taxon>Sordariomycetidae</taxon>
        <taxon>Cephalothecales</taxon>
        <taxon>Cephalothecaceae</taxon>
        <taxon>Phialemonium</taxon>
    </lineage>
</organism>
<dbReference type="PANTHER" id="PTHR45849">
    <property type="entry name" value="FACT COMPLEX SUBUNIT SSRP1"/>
    <property type="match status" value="1"/>
</dbReference>
<feature type="compositionally biased region" description="Acidic residues" evidence="4">
    <location>
        <begin position="407"/>
        <end position="467"/>
    </location>
</feature>
<evidence type="ECO:0000259" key="5">
    <source>
        <dbReference type="SMART" id="SM01287"/>
    </source>
</evidence>
<feature type="compositionally biased region" description="Basic and acidic residues" evidence="4">
    <location>
        <begin position="345"/>
        <end position="374"/>
    </location>
</feature>
<dbReference type="InterPro" id="IPR013719">
    <property type="entry name" value="RTT106/SPT16-like_middle_dom"/>
</dbReference>
<feature type="domain" description="Histone chaperone RTT106/FACT complex subunit SPT16-like middle" evidence="5">
    <location>
        <begin position="256"/>
        <end position="351"/>
    </location>
</feature>
<feature type="region of interest" description="Disordered" evidence="4">
    <location>
        <begin position="345"/>
        <end position="467"/>
    </location>
</feature>
<evidence type="ECO:0000256" key="1">
    <source>
        <dbReference type="ARBA" id="ARBA00006159"/>
    </source>
</evidence>
<dbReference type="PANTHER" id="PTHR45849:SF3">
    <property type="entry name" value="HISTONE CHAPERONE RTT106"/>
    <property type="match status" value="1"/>
</dbReference>
<name>A0AAJ0BTA8_9PEZI</name>
<comment type="caution">
    <text evidence="6">The sequence shown here is derived from an EMBL/GenBank/DDBJ whole genome shotgun (WGS) entry which is preliminary data.</text>
</comment>
<dbReference type="EMBL" id="MU839058">
    <property type="protein sequence ID" value="KAK1761646.1"/>
    <property type="molecule type" value="Genomic_DNA"/>
</dbReference>
<dbReference type="SMART" id="SM01287">
    <property type="entry name" value="Rtt106"/>
    <property type="match status" value="1"/>
</dbReference>
<evidence type="ECO:0000256" key="4">
    <source>
        <dbReference type="SAM" id="MobiDB-lite"/>
    </source>
</evidence>
<proteinExistence type="inferred from homology"/>
<comment type="similarity">
    <text evidence="1">Belongs to the RTT106 family.</text>
</comment>
<dbReference type="SUPFAM" id="SSF50729">
    <property type="entry name" value="PH domain-like"/>
    <property type="match status" value="1"/>
</dbReference>
<sequence>MPPILNTQRLNLVFQARPDILSGIQKAADSPARINLFNDIASFVYDQLSTPSTDEPLAKRRKVDPSEENGLSTPRSLNGAPAAAGSSERSAATEPVLLEIKDISVTVPQRKKYNLCFTENFLYARTSASAVPVQGTVYAWRDIEHAFYLPIPEKSQIQHNYLLFPRGSSLPSKTTNTIDTEPLVFSVPSSAPKPGSISGPSANAASAVSDSHSSLFHWALTTCLRSAGNRDCQLVASDPKIFHSATKPAYRPNEKAVYVKAFRGSKDGYLFFLPTGILWGFKKPLLFLPLDRIVAVSYTSVLQRTFNMVVEVEAADGGDNEEVEFAMVDQEDYQNIDETYVKRHGLQDRSMAEQRKARRELAENAKDGKKKDDGAADGAANGDVAEGDDGLTELERARLEAERQLQDDEDESEEDYDPGSEGESEGSGDSSDEDDNDGGDGEGYDDEEEEEEDDDDDEEAEAFDVAG</sequence>
<dbReference type="GO" id="GO:0042393">
    <property type="term" value="F:histone binding"/>
    <property type="evidence" value="ECO:0007669"/>
    <property type="project" value="TreeGrafter"/>
</dbReference>
<reference evidence="6" key="1">
    <citation type="submission" date="2023-06" db="EMBL/GenBank/DDBJ databases">
        <title>Genome-scale phylogeny and comparative genomics of the fungal order Sordariales.</title>
        <authorList>
            <consortium name="Lawrence Berkeley National Laboratory"/>
            <person name="Hensen N."/>
            <person name="Bonometti L."/>
            <person name="Westerberg I."/>
            <person name="Brannstrom I.O."/>
            <person name="Guillou S."/>
            <person name="Cros-Aarteil S."/>
            <person name="Calhoun S."/>
            <person name="Haridas S."/>
            <person name="Kuo A."/>
            <person name="Mondo S."/>
            <person name="Pangilinan J."/>
            <person name="Riley R."/>
            <person name="Labutti K."/>
            <person name="Andreopoulos B."/>
            <person name="Lipzen A."/>
            <person name="Chen C."/>
            <person name="Yanf M."/>
            <person name="Daum C."/>
            <person name="Ng V."/>
            <person name="Clum A."/>
            <person name="Steindorff A."/>
            <person name="Ohm R."/>
            <person name="Martin F."/>
            <person name="Silar P."/>
            <person name="Natvig D."/>
            <person name="Lalanne C."/>
            <person name="Gautier V."/>
            <person name="Ament-Velasquez S.L."/>
            <person name="Kruys A."/>
            <person name="Hutchinson M.I."/>
            <person name="Powell A.J."/>
            <person name="Barry K."/>
            <person name="Miller A.N."/>
            <person name="Grigoriev I.V."/>
            <person name="Debuchy R."/>
            <person name="Gladieux P."/>
            <person name="Thoren M.H."/>
            <person name="Johannesson H."/>
        </authorList>
    </citation>
    <scope>NUCLEOTIDE SEQUENCE</scope>
    <source>
        <strain evidence="6">8032-3</strain>
    </source>
</reference>
<feature type="region of interest" description="Disordered" evidence="4">
    <location>
        <begin position="53"/>
        <end position="90"/>
    </location>
</feature>
<accession>A0AAJ0BTA8</accession>
<dbReference type="Gene3D" id="2.30.29.30">
    <property type="entry name" value="Pleckstrin-homology domain (PH domain)/Phosphotyrosine-binding domain (PTB)"/>
    <property type="match status" value="1"/>
</dbReference>
<comment type="subunit">
    <text evidence="3">Interacts with histones H3 and H4.</text>
</comment>
<dbReference type="GO" id="GO:0031491">
    <property type="term" value="F:nucleosome binding"/>
    <property type="evidence" value="ECO:0007669"/>
    <property type="project" value="TreeGrafter"/>
</dbReference>
<dbReference type="Proteomes" id="UP001244011">
    <property type="component" value="Unassembled WGS sequence"/>
</dbReference>
<dbReference type="AlphaFoldDB" id="A0AAJ0BTA8"/>
<dbReference type="GeneID" id="85312604"/>
<dbReference type="RefSeq" id="XP_060277859.1">
    <property type="nucleotide sequence ID" value="XM_060429417.1"/>
</dbReference>
<feature type="compositionally biased region" description="Basic and acidic residues" evidence="4">
    <location>
        <begin position="393"/>
        <end position="406"/>
    </location>
</feature>
<gene>
    <name evidence="6" type="ORF">QBC33DRAFT_553489</name>
</gene>
<comment type="function">
    <text evidence="2">Histones H3 and H4 chaperone involved in the nucleosome formation and heterochromatin silencing. Required for the deposition of H3K56ac-carrying H3-H4 complex onto newly-replicated DNA. Plays a role in the transcriptional regulation of the cell-cycle dependent histone genes by creating a repressive structure at the core histone gene promoter.</text>
</comment>
<keyword evidence="7" id="KW-1185">Reference proteome</keyword>
<dbReference type="Gene3D" id="2.30.29.120">
    <property type="match status" value="1"/>
</dbReference>
<evidence type="ECO:0000256" key="2">
    <source>
        <dbReference type="ARBA" id="ARBA00037550"/>
    </source>
</evidence>
<dbReference type="Pfam" id="PF08512">
    <property type="entry name" value="Rttp106-like_middle"/>
    <property type="match status" value="1"/>
</dbReference>
<dbReference type="InterPro" id="IPR050454">
    <property type="entry name" value="RTT106/SSRP1_HistChap/FACT"/>
</dbReference>
<evidence type="ECO:0000256" key="3">
    <source>
        <dbReference type="ARBA" id="ARBA00038654"/>
    </source>
</evidence>
<evidence type="ECO:0000313" key="7">
    <source>
        <dbReference type="Proteomes" id="UP001244011"/>
    </source>
</evidence>
<evidence type="ECO:0000313" key="6">
    <source>
        <dbReference type="EMBL" id="KAK1761646.1"/>
    </source>
</evidence>
<protein>
    <submittedName>
        <fullName evidence="6">Chaperone protein</fullName>
    </submittedName>
</protein>